<sequence length="143" mass="15782">MGRFSISIYIVVIAFLLKLVVDRNVDVPSTIQAFIELPIDLMFLAMTFAVAATLSNEQIQNKGLLCSFIGIVIAIIVVLITKKCLKCFLSKKTIWWIALFLINILISSYGVVYSVGLLVSVKPENNTAVSYQCQTCNSLNDGN</sequence>
<proteinExistence type="predicted"/>
<dbReference type="Proteomes" id="UP000001218">
    <property type="component" value="Unassembled WGS sequence"/>
</dbReference>
<feature type="transmembrane region" description="Helical" evidence="1">
    <location>
        <begin position="93"/>
        <end position="115"/>
    </location>
</feature>
<evidence type="ECO:0000256" key="1">
    <source>
        <dbReference type="SAM" id="Phobius"/>
    </source>
</evidence>
<evidence type="ECO:0000313" key="3">
    <source>
        <dbReference type="Proteomes" id="UP000001218"/>
    </source>
</evidence>
<dbReference type="EMBL" id="AGZP01000019">
    <property type="protein sequence ID" value="EKN09196.1"/>
    <property type="molecule type" value="Genomic_DNA"/>
</dbReference>
<keyword evidence="1" id="KW-0812">Transmembrane</keyword>
<reference evidence="2 3" key="1">
    <citation type="submission" date="2012-02" db="EMBL/GenBank/DDBJ databases">
        <title>The Genome Sequence of Parabacteroides johnsonii CL02T12C29.</title>
        <authorList>
            <consortium name="The Broad Institute Genome Sequencing Platform"/>
            <person name="Earl A."/>
            <person name="Ward D."/>
            <person name="Feldgarden M."/>
            <person name="Gevers D."/>
            <person name="Zitomersky N.L."/>
            <person name="Coyne M.J."/>
            <person name="Comstock L.E."/>
            <person name="Young S.K."/>
            <person name="Zeng Q."/>
            <person name="Gargeya S."/>
            <person name="Fitzgerald M."/>
            <person name="Haas B."/>
            <person name="Abouelleil A."/>
            <person name="Alvarado L."/>
            <person name="Arachchi H.M."/>
            <person name="Berlin A."/>
            <person name="Chapman S.B."/>
            <person name="Gearin G."/>
            <person name="Goldberg J."/>
            <person name="Griggs A."/>
            <person name="Gujja S."/>
            <person name="Hansen M."/>
            <person name="Heiman D."/>
            <person name="Howarth C."/>
            <person name="Larimer J."/>
            <person name="Lui A."/>
            <person name="MacDonald P.J.P."/>
            <person name="McCowen C."/>
            <person name="Montmayeur A."/>
            <person name="Murphy C."/>
            <person name="Neiman D."/>
            <person name="Pearson M."/>
            <person name="Priest M."/>
            <person name="Roberts A."/>
            <person name="Saif S."/>
            <person name="Shea T."/>
            <person name="Sisk P."/>
            <person name="Stolte C."/>
            <person name="Sykes S."/>
            <person name="Wortman J."/>
            <person name="Nusbaum C."/>
            <person name="Birren B."/>
        </authorList>
    </citation>
    <scope>NUCLEOTIDE SEQUENCE [LARGE SCALE GENOMIC DNA]</scope>
    <source>
        <strain evidence="2 3">CL02T12C29</strain>
    </source>
</reference>
<dbReference type="AlphaFoldDB" id="K5ZCS5"/>
<dbReference type="HOGENOM" id="CLU_1804351_0_0_10"/>
<keyword evidence="1" id="KW-0472">Membrane</keyword>
<protein>
    <submittedName>
        <fullName evidence="2">Uncharacterized protein</fullName>
    </submittedName>
</protein>
<keyword evidence="1" id="KW-1133">Transmembrane helix</keyword>
<name>K5ZCS5_9BACT</name>
<feature type="transmembrane region" description="Helical" evidence="1">
    <location>
        <begin position="33"/>
        <end position="55"/>
    </location>
</feature>
<accession>K5ZCS5</accession>
<feature type="transmembrane region" description="Helical" evidence="1">
    <location>
        <begin position="6"/>
        <end position="21"/>
    </location>
</feature>
<gene>
    <name evidence="2" type="ORF">HMPREF1077_02413</name>
</gene>
<comment type="caution">
    <text evidence="2">The sequence shown here is derived from an EMBL/GenBank/DDBJ whole genome shotgun (WGS) entry which is preliminary data.</text>
</comment>
<feature type="transmembrane region" description="Helical" evidence="1">
    <location>
        <begin position="61"/>
        <end position="81"/>
    </location>
</feature>
<evidence type="ECO:0000313" key="2">
    <source>
        <dbReference type="EMBL" id="EKN09196.1"/>
    </source>
</evidence>
<organism evidence="2 3">
    <name type="scientific">Parabacteroides johnsonii CL02T12C29</name>
    <dbReference type="NCBI Taxonomy" id="999419"/>
    <lineage>
        <taxon>Bacteria</taxon>
        <taxon>Pseudomonadati</taxon>
        <taxon>Bacteroidota</taxon>
        <taxon>Bacteroidia</taxon>
        <taxon>Bacteroidales</taxon>
        <taxon>Tannerellaceae</taxon>
        <taxon>Parabacteroides</taxon>
    </lineage>
</organism>